<evidence type="ECO:0000313" key="2">
    <source>
        <dbReference type="Proteomes" id="UP001464891"/>
    </source>
</evidence>
<accession>A0ABV0JD90</accession>
<reference evidence="1 2" key="1">
    <citation type="submission" date="2022-04" db="EMBL/GenBank/DDBJ databases">
        <title>Positive selection, recombination, and allopatry shape intraspecific diversity of widespread and dominant cyanobacteria.</title>
        <authorList>
            <person name="Wei J."/>
            <person name="Shu W."/>
            <person name="Hu C."/>
        </authorList>
    </citation>
    <scope>NUCLEOTIDE SEQUENCE [LARGE SCALE GENOMIC DNA]</scope>
    <source>
        <strain evidence="1 2">GB2-A4</strain>
    </source>
</reference>
<dbReference type="SUPFAM" id="SSF56784">
    <property type="entry name" value="HAD-like"/>
    <property type="match status" value="1"/>
</dbReference>
<dbReference type="InterPro" id="IPR023214">
    <property type="entry name" value="HAD_sf"/>
</dbReference>
<keyword evidence="2" id="KW-1185">Reference proteome</keyword>
<keyword evidence="1" id="KW-0378">Hydrolase</keyword>
<comment type="caution">
    <text evidence="1">The sequence shown here is derived from an EMBL/GenBank/DDBJ whole genome shotgun (WGS) entry which is preliminary data.</text>
</comment>
<dbReference type="Proteomes" id="UP001464891">
    <property type="component" value="Unassembled WGS sequence"/>
</dbReference>
<dbReference type="Gene3D" id="3.90.1070.10">
    <property type="match status" value="1"/>
</dbReference>
<name>A0ABV0JD90_9CYAN</name>
<dbReference type="PANTHER" id="PTHR10000:SF8">
    <property type="entry name" value="HAD SUPERFAMILY HYDROLASE-LIKE, TYPE 3"/>
    <property type="match status" value="1"/>
</dbReference>
<dbReference type="Gene3D" id="3.40.50.1000">
    <property type="entry name" value="HAD superfamily/HAD-like"/>
    <property type="match status" value="1"/>
</dbReference>
<dbReference type="InterPro" id="IPR036412">
    <property type="entry name" value="HAD-like_sf"/>
</dbReference>
<dbReference type="GO" id="GO:0016787">
    <property type="term" value="F:hydrolase activity"/>
    <property type="evidence" value="ECO:0007669"/>
    <property type="project" value="UniProtKB-KW"/>
</dbReference>
<organism evidence="1 2">
    <name type="scientific">Trichocoleus desertorum GB2-A4</name>
    <dbReference type="NCBI Taxonomy" id="2933944"/>
    <lineage>
        <taxon>Bacteria</taxon>
        <taxon>Bacillati</taxon>
        <taxon>Cyanobacteriota</taxon>
        <taxon>Cyanophyceae</taxon>
        <taxon>Leptolyngbyales</taxon>
        <taxon>Trichocoleusaceae</taxon>
        <taxon>Trichocoleus</taxon>
    </lineage>
</organism>
<proteinExistence type="predicted"/>
<protein>
    <submittedName>
        <fullName evidence="1">Cof-type HAD-IIB family hydrolase</fullName>
    </submittedName>
</protein>
<dbReference type="Pfam" id="PF08282">
    <property type="entry name" value="Hydrolase_3"/>
    <property type="match status" value="1"/>
</dbReference>
<dbReference type="NCBIfam" id="TIGR01484">
    <property type="entry name" value="HAD-SF-IIB"/>
    <property type="match status" value="1"/>
</dbReference>
<evidence type="ECO:0000313" key="1">
    <source>
        <dbReference type="EMBL" id="MEP0819720.1"/>
    </source>
</evidence>
<gene>
    <name evidence="1" type="ORF">NC998_21705</name>
</gene>
<dbReference type="RefSeq" id="WP_190440934.1">
    <property type="nucleotide sequence ID" value="NZ_JAMPKM010000016.1"/>
</dbReference>
<dbReference type="EMBL" id="JAMPKM010000016">
    <property type="protein sequence ID" value="MEP0819720.1"/>
    <property type="molecule type" value="Genomic_DNA"/>
</dbReference>
<sequence length="257" mass="28308">MPLTLLSQALVANSLKNVCLVATDMDGTLTQNGKFTPTLLQALEQLAAAEIQVLIVTGRSAGWVGGLVNYLPIWGAIAENGGMFYASQTETPIALVTIPDLALHRQKLAQTFQRLQADFPQLQESADNRFRVTDWTFDIEGLSLPDIQAINAYCQDQGWGFTYSNVQGHIKPIEQDKSTGLRQVLGQYFPEHTAQQVVTVGDSPNDESLFDADQFPLSVGVANVKHYADQLVQQPTYITPEPEGRGFCQLADWLCQH</sequence>
<dbReference type="InterPro" id="IPR006379">
    <property type="entry name" value="HAD-SF_hydro_IIB"/>
</dbReference>
<dbReference type="PANTHER" id="PTHR10000">
    <property type="entry name" value="PHOSPHOSERINE PHOSPHATASE"/>
    <property type="match status" value="1"/>
</dbReference>